<protein>
    <recommendedName>
        <fullName evidence="3">Kinesin light chain</fullName>
    </recommendedName>
</protein>
<proteinExistence type="predicted"/>
<dbReference type="EMBL" id="LN890947">
    <property type="protein sequence ID" value="CUS15399.1"/>
    <property type="molecule type" value="Genomic_DNA"/>
</dbReference>
<name>A0A292Q6N0_9PEZI</name>
<keyword evidence="2" id="KW-1185">Reference proteome</keyword>
<dbReference type="AlphaFoldDB" id="A0A292Q6N0"/>
<dbReference type="Gene3D" id="1.25.40.10">
    <property type="entry name" value="Tetratricopeptide repeat domain"/>
    <property type="match status" value="1"/>
</dbReference>
<dbReference type="Pfam" id="PF13374">
    <property type="entry name" value="TPR_10"/>
    <property type="match status" value="1"/>
</dbReference>
<dbReference type="PANTHER" id="PTHR46082">
    <property type="entry name" value="ATP/GTP-BINDING PROTEIN-RELATED"/>
    <property type="match status" value="1"/>
</dbReference>
<feature type="non-terminal residue" evidence="1">
    <location>
        <position position="76"/>
    </location>
</feature>
<dbReference type="InterPro" id="IPR011990">
    <property type="entry name" value="TPR-like_helical_dom_sf"/>
</dbReference>
<dbReference type="InterPro" id="IPR053137">
    <property type="entry name" value="NLR-like"/>
</dbReference>
<evidence type="ECO:0008006" key="3">
    <source>
        <dbReference type="Google" id="ProtNLM"/>
    </source>
</evidence>
<dbReference type="Proteomes" id="UP001412239">
    <property type="component" value="Unassembled WGS sequence"/>
</dbReference>
<evidence type="ECO:0000313" key="2">
    <source>
        <dbReference type="Proteomes" id="UP001412239"/>
    </source>
</evidence>
<dbReference type="PANTHER" id="PTHR46082:SF6">
    <property type="entry name" value="AAA+ ATPASE DOMAIN-CONTAINING PROTEIN-RELATED"/>
    <property type="match status" value="1"/>
</dbReference>
<dbReference type="SUPFAM" id="SSF48452">
    <property type="entry name" value="TPR-like"/>
    <property type="match status" value="1"/>
</dbReference>
<reference evidence="1" key="1">
    <citation type="submission" date="2015-10" db="EMBL/GenBank/DDBJ databases">
        <authorList>
            <person name="Regsiter A."/>
            <person name="william w."/>
        </authorList>
    </citation>
    <scope>NUCLEOTIDE SEQUENCE</scope>
    <source>
        <strain evidence="1">Montdore</strain>
    </source>
</reference>
<organism evidence="1 2">
    <name type="scientific">Tuber aestivum</name>
    <name type="common">summer truffle</name>
    <dbReference type="NCBI Taxonomy" id="59557"/>
    <lineage>
        <taxon>Eukaryota</taxon>
        <taxon>Fungi</taxon>
        <taxon>Dikarya</taxon>
        <taxon>Ascomycota</taxon>
        <taxon>Pezizomycotina</taxon>
        <taxon>Pezizomycetes</taxon>
        <taxon>Pezizales</taxon>
        <taxon>Tuberaceae</taxon>
        <taxon>Tuber</taxon>
    </lineage>
</organism>
<evidence type="ECO:0000313" key="1">
    <source>
        <dbReference type="EMBL" id="CUS15399.1"/>
    </source>
</evidence>
<accession>A0A292Q6N0</accession>
<gene>
    <name evidence="1" type="ORF">GSTUAT00000450001</name>
</gene>
<sequence>MHRLALDGREIVLGPHHPHTLTSIHNLSLVLRFQAKYDESETMHRRAVNGRTKVLGTDHPATLTSFHNLAIVLRYQ</sequence>